<dbReference type="Proteomes" id="UP000479293">
    <property type="component" value="Unassembled WGS sequence"/>
</dbReference>
<dbReference type="RefSeq" id="WP_152755842.1">
    <property type="nucleotide sequence ID" value="NZ_WHLY01000001.1"/>
</dbReference>
<keyword evidence="3" id="KW-1185">Reference proteome</keyword>
<name>A0A7C9FMW7_9BACT</name>
<comment type="caution">
    <text evidence="2">The sequence shown here is derived from an EMBL/GenBank/DDBJ whole genome shotgun (WGS) entry which is preliminary data.</text>
</comment>
<evidence type="ECO:0000256" key="1">
    <source>
        <dbReference type="SAM" id="MobiDB-lite"/>
    </source>
</evidence>
<reference evidence="2 3" key="1">
    <citation type="submission" date="2019-10" db="EMBL/GenBank/DDBJ databases">
        <title>Draft Genome Sequence of Cytophagaceae sp. SJW1-29.</title>
        <authorList>
            <person name="Choi A."/>
        </authorList>
    </citation>
    <scope>NUCLEOTIDE SEQUENCE [LARGE SCALE GENOMIC DNA]</scope>
    <source>
        <strain evidence="2 3">SJW1-29</strain>
    </source>
</reference>
<dbReference type="EMBL" id="WHLY01000001">
    <property type="protein sequence ID" value="MPR31829.1"/>
    <property type="molecule type" value="Genomic_DNA"/>
</dbReference>
<dbReference type="InterPro" id="IPR043766">
    <property type="entry name" value="BfmA-like"/>
</dbReference>
<proteinExistence type="predicted"/>
<feature type="compositionally biased region" description="Basic and acidic residues" evidence="1">
    <location>
        <begin position="316"/>
        <end position="350"/>
    </location>
</feature>
<gene>
    <name evidence="2" type="ORF">GBK04_00310</name>
</gene>
<dbReference type="Pfam" id="PF18976">
    <property type="entry name" value="DUF5712"/>
    <property type="match status" value="1"/>
</dbReference>
<dbReference type="AlphaFoldDB" id="A0A7C9FMW7"/>
<accession>A0A7C9FMW7</accession>
<feature type="region of interest" description="Disordered" evidence="1">
    <location>
        <begin position="365"/>
        <end position="390"/>
    </location>
</feature>
<feature type="compositionally biased region" description="Basic and acidic residues" evidence="1">
    <location>
        <begin position="270"/>
        <end position="292"/>
    </location>
</feature>
<organism evidence="2 3">
    <name type="scientific">Salmonirosea aquatica</name>
    <dbReference type="NCBI Taxonomy" id="2654236"/>
    <lineage>
        <taxon>Bacteria</taxon>
        <taxon>Pseudomonadati</taxon>
        <taxon>Bacteroidota</taxon>
        <taxon>Cytophagia</taxon>
        <taxon>Cytophagales</taxon>
        <taxon>Spirosomataceae</taxon>
        <taxon>Salmonirosea</taxon>
    </lineage>
</organism>
<feature type="region of interest" description="Disordered" evidence="1">
    <location>
        <begin position="260"/>
        <end position="350"/>
    </location>
</feature>
<sequence>MVIRVLPARKGGIYTNSGSSQALINYLEHEAKEEVDPKRSIFFDQKREGIASHEVQEHIDTNVKGLRKNKPHFHSVVISPSRAELRHLEGDEEKLKSYTRQVMDNYAQNFKNRHQGKVEGKDVVWYATLHKDRQYSGLDEEVQTGQAQPKQKKQGEQTHIHVVVSARDQTMSRSLHPDSGSRQFNYNAWLTKSKKDFEQSFGYRPVITEAQQKQRLEKQVNRLERGGLLLDREQMHDIGRNQKYSPDFWKRMNEVERGAKKGDVFTPRQAYERLIENPEPKERKDKGAKKPDILPSKVESVKYKSKSVNSDTESITGKRQDKKLEVHHLAEKGEQKIDKHTDASSDQKFRPVRIDITPLIGALRFESVPNTGGHATGKDDDFRRRARRRR</sequence>
<protein>
    <submittedName>
        <fullName evidence="2">Uncharacterized protein</fullName>
    </submittedName>
</protein>
<evidence type="ECO:0000313" key="3">
    <source>
        <dbReference type="Proteomes" id="UP000479293"/>
    </source>
</evidence>
<evidence type="ECO:0000313" key="2">
    <source>
        <dbReference type="EMBL" id="MPR31829.1"/>
    </source>
</evidence>